<dbReference type="Proteomes" id="UP001387215">
    <property type="component" value="Unassembled WGS sequence"/>
</dbReference>
<accession>A0ABU8D1C5</accession>
<sequence>MRRMSARGRIYRNASSGLPRRYGQGDASFVATEFFALGIGVITDLRRLMFKHSLALLLAASILVCGCSAEQSAPAPERRHRAVVADHTLEAFGGRLSGTNAGEWIGKLVFQDADGDLETVLNENVHGIVENPEGVFVFTGLAHLSANEGYVYRLARTGDGPVAAIRLGRLPGAPSRVRQAQRGGAISFLVYSGYRNDRQLFECYQLAGSIVSRGHDCLPPKRPAPDNSFQ</sequence>
<evidence type="ECO:0000313" key="2">
    <source>
        <dbReference type="Proteomes" id="UP001387215"/>
    </source>
</evidence>
<dbReference type="RefSeq" id="WP_336131543.1">
    <property type="nucleotide sequence ID" value="NZ_JBANDL010000002.1"/>
</dbReference>
<keyword evidence="2" id="KW-1185">Reference proteome</keyword>
<name>A0ABU8D1C5_9GAMM</name>
<dbReference type="EMBL" id="JBANDL010000002">
    <property type="protein sequence ID" value="MEI2454712.1"/>
    <property type="molecule type" value="Genomic_DNA"/>
</dbReference>
<reference evidence="1 2" key="1">
    <citation type="submission" date="2024-02" db="EMBL/GenBank/DDBJ databases">
        <title>Lysobacter Genome Sequencing and Mining.</title>
        <authorList>
            <person name="Bierman J."/>
            <person name="Walker M.C."/>
        </authorList>
    </citation>
    <scope>NUCLEOTIDE SEQUENCE [LARGE SCALE GENOMIC DNA]</scope>
    <source>
        <strain evidence="1 2">PB6250</strain>
    </source>
</reference>
<comment type="caution">
    <text evidence="1">The sequence shown here is derived from an EMBL/GenBank/DDBJ whole genome shotgun (WGS) entry which is preliminary data.</text>
</comment>
<protein>
    <recommendedName>
        <fullName evidence="3">Lipoprotein</fullName>
    </recommendedName>
</protein>
<evidence type="ECO:0000313" key="1">
    <source>
        <dbReference type="EMBL" id="MEI2454712.1"/>
    </source>
</evidence>
<evidence type="ECO:0008006" key="3">
    <source>
        <dbReference type="Google" id="ProtNLM"/>
    </source>
</evidence>
<gene>
    <name evidence="1" type="ORF">V2J18_08485</name>
</gene>
<organism evidence="1 2">
    <name type="scientific">Lysobacter firmicutimachus</name>
    <dbReference type="NCBI Taxonomy" id="1792846"/>
    <lineage>
        <taxon>Bacteria</taxon>
        <taxon>Pseudomonadati</taxon>
        <taxon>Pseudomonadota</taxon>
        <taxon>Gammaproteobacteria</taxon>
        <taxon>Lysobacterales</taxon>
        <taxon>Lysobacteraceae</taxon>
        <taxon>Lysobacter</taxon>
    </lineage>
</organism>
<proteinExistence type="predicted"/>